<keyword evidence="2" id="KW-1185">Reference proteome</keyword>
<comment type="caution">
    <text evidence="1">The sequence shown here is derived from an EMBL/GenBank/DDBJ whole genome shotgun (WGS) entry which is preliminary data.</text>
</comment>
<gene>
    <name evidence="1" type="ORF">CLV72_11274</name>
</gene>
<dbReference type="AlphaFoldDB" id="A0A2T0PSW2"/>
<dbReference type="EMBL" id="PVZC01000012">
    <property type="protein sequence ID" value="PRX92001.1"/>
    <property type="molecule type" value="Genomic_DNA"/>
</dbReference>
<reference evidence="1 2" key="1">
    <citation type="submission" date="2018-03" db="EMBL/GenBank/DDBJ databases">
        <title>Genomic Encyclopedia of Archaeal and Bacterial Type Strains, Phase II (KMG-II): from individual species to whole genera.</title>
        <authorList>
            <person name="Goeker M."/>
        </authorList>
    </citation>
    <scope>NUCLEOTIDE SEQUENCE [LARGE SCALE GENOMIC DNA]</scope>
    <source>
        <strain evidence="1 2">DSM 45601</strain>
    </source>
</reference>
<sequence>MSSYYTIDWEAIGALEAPERLRVLAEVAAEVSHAVGAERARIVGAEVERQLGIRKAAAQRRAAQELGLKESRLSQIWRDYQQMKKDIEVTRVAYDFGEELHIMDVDGFGVHDPASVEVIALDGRGRDAALKAAGYAAAGGWVRQGEAEGVTVLRAADHA</sequence>
<dbReference type="RefSeq" id="WP_106253391.1">
    <property type="nucleotide sequence ID" value="NZ_PVZC01000012.1"/>
</dbReference>
<accession>A0A2T0PSW2</accession>
<evidence type="ECO:0000313" key="2">
    <source>
        <dbReference type="Proteomes" id="UP000237846"/>
    </source>
</evidence>
<evidence type="ECO:0000313" key="1">
    <source>
        <dbReference type="EMBL" id="PRX92001.1"/>
    </source>
</evidence>
<organism evidence="1 2">
    <name type="scientific">Allonocardiopsis opalescens</name>
    <dbReference type="NCBI Taxonomy" id="1144618"/>
    <lineage>
        <taxon>Bacteria</taxon>
        <taxon>Bacillati</taxon>
        <taxon>Actinomycetota</taxon>
        <taxon>Actinomycetes</taxon>
        <taxon>Streptosporangiales</taxon>
        <taxon>Allonocardiopsis</taxon>
    </lineage>
</organism>
<protein>
    <submittedName>
        <fullName evidence="1">Uncharacterized protein</fullName>
    </submittedName>
</protein>
<name>A0A2T0PSW2_9ACTN</name>
<dbReference type="Proteomes" id="UP000237846">
    <property type="component" value="Unassembled WGS sequence"/>
</dbReference>
<proteinExistence type="predicted"/>